<sequence>MRSPKRLQKRDMSPRFWACCTCLRWLAVGVCLCVLVKAFQLQVLEHSVWAERADAQTRTTLDIPVYRGSLMDRSGRLLAVSVGQPSLFADGMHVTDPKGTAEKLASILSEPVQELEGRLRTRKRFIWIRRNLSDAQALECRRARLPGVYLTTEYRRFYPLGDSAGQVLGFTGEDGAGLEGVERAYDGLLRQAVRKVGGFRDGGRHRMWLDTVPPPVAEERYGLKLTLDARIQSLCERHLEEAVREQEASAAEMVVLDARSFEVVAMANWPPFDPNRYASSSPGEWRNRAIADLFEPGSAFKVFLVAAALDAGRVRGNERIFCENGDFRLARHTIHDVHPHGWLTLSEVLKYSSNIGAAKLAMEVGSETYHRYIREFGFGSRTGIDLPGEGAGLVRSWDAWRPVDLASCAFGQSLAVTTLQLTCAVGAIANGGLMGVPRVAGEAVAPDGRTLKRFGGHPWRRVVTRETAERIREMMQAVTEQGGTGTQAVPAGYPVAGKTGTAQVLDPETGTYSNERYTAVFTGFVPADDPRIVMTVVVHDPRKSIYGGVAAAPVFRKVAASALPHLGVLPRRDPPSPTAAVRRAAAPTAPAATSSPPAYASRNASEALLPNLCGRTLKSALKELSALGVTARFQGSGLVVEQDPPAGTVLRDASEVRLVLEDLS</sequence>
<feature type="compositionally biased region" description="Low complexity" evidence="4">
    <location>
        <begin position="578"/>
        <end position="599"/>
    </location>
</feature>
<dbReference type="SUPFAM" id="SSF54184">
    <property type="entry name" value="Penicillin-binding protein 2x (pbp-2x), c-terminal domain"/>
    <property type="match status" value="1"/>
</dbReference>
<dbReference type="SMART" id="SM00740">
    <property type="entry name" value="PASTA"/>
    <property type="match status" value="1"/>
</dbReference>
<dbReference type="Gene3D" id="1.10.150.770">
    <property type="match status" value="1"/>
</dbReference>
<keyword evidence="7" id="KW-1185">Reference proteome</keyword>
<keyword evidence="2" id="KW-0121">Carboxypeptidase</keyword>
<dbReference type="GO" id="GO:0071555">
    <property type="term" value="P:cell wall organization"/>
    <property type="evidence" value="ECO:0007669"/>
    <property type="project" value="TreeGrafter"/>
</dbReference>
<dbReference type="Gene3D" id="3.90.1310.10">
    <property type="entry name" value="Penicillin-binding protein 2a (Domain 2)"/>
    <property type="match status" value="1"/>
</dbReference>
<accession>A0A4P8L406</accession>
<dbReference type="Pfam" id="PF03793">
    <property type="entry name" value="PASTA"/>
    <property type="match status" value="1"/>
</dbReference>
<dbReference type="PROSITE" id="PS51178">
    <property type="entry name" value="PASTA"/>
    <property type="match status" value="1"/>
</dbReference>
<proteinExistence type="predicted"/>
<dbReference type="Pfam" id="PF00905">
    <property type="entry name" value="Transpeptidase"/>
    <property type="match status" value="1"/>
</dbReference>
<gene>
    <name evidence="6" type="ORF">FDQ92_09940</name>
</gene>
<dbReference type="GO" id="GO:0004180">
    <property type="term" value="F:carboxypeptidase activity"/>
    <property type="evidence" value="ECO:0007669"/>
    <property type="project" value="UniProtKB-KW"/>
</dbReference>
<dbReference type="GO" id="GO:0008658">
    <property type="term" value="F:penicillin binding"/>
    <property type="evidence" value="ECO:0007669"/>
    <property type="project" value="InterPro"/>
</dbReference>
<dbReference type="CDD" id="cd06575">
    <property type="entry name" value="PASTA_Pbp2x-like_2"/>
    <property type="match status" value="1"/>
</dbReference>
<dbReference type="EMBL" id="CP040098">
    <property type="protein sequence ID" value="QCQ22453.1"/>
    <property type="molecule type" value="Genomic_DNA"/>
</dbReference>
<dbReference type="InterPro" id="IPR012338">
    <property type="entry name" value="Beta-lactam/transpept-like"/>
</dbReference>
<evidence type="ECO:0000256" key="4">
    <source>
        <dbReference type="SAM" id="MobiDB-lite"/>
    </source>
</evidence>
<dbReference type="InterPro" id="IPR005543">
    <property type="entry name" value="PASTA_dom"/>
</dbReference>
<reference evidence="6 7" key="1">
    <citation type="submission" date="2019-05" db="EMBL/GenBank/DDBJ databases">
        <title>The Complete Genome Sequence of the n-alkane-degrading Desulfoglaeba alkanexedens ALDC reveals multiple alkylsuccinate synthase gene clusters.</title>
        <authorList>
            <person name="Callaghan A.V."/>
            <person name="Davidova I.A."/>
            <person name="Duncan K.E."/>
            <person name="Morris B."/>
            <person name="McInerney M.J."/>
        </authorList>
    </citation>
    <scope>NUCLEOTIDE SEQUENCE [LARGE SCALE GENOMIC DNA]</scope>
    <source>
        <strain evidence="6 7">ALDC</strain>
    </source>
</reference>
<dbReference type="PANTHER" id="PTHR30627">
    <property type="entry name" value="PEPTIDOGLYCAN D,D-TRANSPEPTIDASE"/>
    <property type="match status" value="1"/>
</dbReference>
<dbReference type="Gene3D" id="3.30.450.330">
    <property type="match status" value="1"/>
</dbReference>
<dbReference type="GO" id="GO:0005886">
    <property type="term" value="C:plasma membrane"/>
    <property type="evidence" value="ECO:0007669"/>
    <property type="project" value="TreeGrafter"/>
</dbReference>
<dbReference type="InterPro" id="IPR005311">
    <property type="entry name" value="PBP_dimer"/>
</dbReference>
<dbReference type="Pfam" id="PF03717">
    <property type="entry name" value="PBP_dimer"/>
    <property type="match status" value="1"/>
</dbReference>
<name>A0A4P8L406_9BACT</name>
<dbReference type="SUPFAM" id="SSF56601">
    <property type="entry name" value="beta-lactamase/transpeptidase-like"/>
    <property type="match status" value="1"/>
</dbReference>
<dbReference type="PANTHER" id="PTHR30627:SF1">
    <property type="entry name" value="PEPTIDOGLYCAN D,D-TRANSPEPTIDASE FTSI"/>
    <property type="match status" value="1"/>
</dbReference>
<dbReference type="Proteomes" id="UP000298602">
    <property type="component" value="Chromosome"/>
</dbReference>
<feature type="region of interest" description="Disordered" evidence="4">
    <location>
        <begin position="567"/>
        <end position="599"/>
    </location>
</feature>
<evidence type="ECO:0000313" key="7">
    <source>
        <dbReference type="Proteomes" id="UP000298602"/>
    </source>
</evidence>
<dbReference type="OrthoDB" id="9789078at2"/>
<evidence type="ECO:0000256" key="3">
    <source>
        <dbReference type="ARBA" id="ARBA00023136"/>
    </source>
</evidence>
<keyword evidence="2" id="KW-0645">Protease</keyword>
<evidence type="ECO:0000313" key="6">
    <source>
        <dbReference type="EMBL" id="QCQ22453.1"/>
    </source>
</evidence>
<dbReference type="KEGG" id="dax:FDQ92_09940"/>
<dbReference type="InterPro" id="IPR036138">
    <property type="entry name" value="PBP_dimer_sf"/>
</dbReference>
<dbReference type="InterPro" id="IPR001460">
    <property type="entry name" value="PCN-bd_Tpept"/>
</dbReference>
<keyword evidence="3" id="KW-0472">Membrane</keyword>
<organism evidence="6 7">
    <name type="scientific">Desulfoglaeba alkanexedens ALDC</name>
    <dbReference type="NCBI Taxonomy" id="980445"/>
    <lineage>
        <taxon>Bacteria</taxon>
        <taxon>Pseudomonadati</taxon>
        <taxon>Thermodesulfobacteriota</taxon>
        <taxon>Syntrophobacteria</taxon>
        <taxon>Syntrophobacterales</taxon>
        <taxon>Syntrophobacteraceae</taxon>
        <taxon>Desulfoglaeba</taxon>
    </lineage>
</organism>
<evidence type="ECO:0000256" key="2">
    <source>
        <dbReference type="ARBA" id="ARBA00022645"/>
    </source>
</evidence>
<dbReference type="InterPro" id="IPR050515">
    <property type="entry name" value="Beta-lactam/transpept"/>
</dbReference>
<dbReference type="AlphaFoldDB" id="A0A4P8L406"/>
<comment type="subcellular location">
    <subcellularLocation>
        <location evidence="1">Membrane</location>
    </subcellularLocation>
</comment>
<feature type="domain" description="PASTA" evidence="5">
    <location>
        <begin position="603"/>
        <end position="662"/>
    </location>
</feature>
<evidence type="ECO:0000256" key="1">
    <source>
        <dbReference type="ARBA" id="ARBA00004370"/>
    </source>
</evidence>
<keyword evidence="2" id="KW-0378">Hydrolase</keyword>
<dbReference type="Gene3D" id="3.40.710.10">
    <property type="entry name" value="DD-peptidase/beta-lactamase superfamily"/>
    <property type="match status" value="1"/>
</dbReference>
<reference evidence="6 7" key="2">
    <citation type="submission" date="2019-05" db="EMBL/GenBank/DDBJ databases">
        <authorList>
            <person name="Suflita J.M."/>
            <person name="Marks C.R."/>
        </authorList>
    </citation>
    <scope>NUCLEOTIDE SEQUENCE [LARGE SCALE GENOMIC DNA]</scope>
    <source>
        <strain evidence="6 7">ALDC</strain>
    </source>
</reference>
<protein>
    <submittedName>
        <fullName evidence="6">PASTA domain-containing protein</fullName>
    </submittedName>
</protein>
<dbReference type="SUPFAM" id="SSF56519">
    <property type="entry name" value="Penicillin binding protein dimerisation domain"/>
    <property type="match status" value="1"/>
</dbReference>
<evidence type="ECO:0000259" key="5">
    <source>
        <dbReference type="PROSITE" id="PS51178"/>
    </source>
</evidence>